<feature type="transmembrane region" description="Helical" evidence="1">
    <location>
        <begin position="139"/>
        <end position="161"/>
    </location>
</feature>
<keyword evidence="1" id="KW-1133">Transmembrane helix</keyword>
<name>A0AAU8IZ67_9ACTN</name>
<gene>
    <name evidence="2" type="ORF">ABII15_29165</name>
</gene>
<feature type="transmembrane region" description="Helical" evidence="1">
    <location>
        <begin position="60"/>
        <end position="83"/>
    </location>
</feature>
<evidence type="ECO:0000256" key="1">
    <source>
        <dbReference type="SAM" id="Phobius"/>
    </source>
</evidence>
<keyword evidence="1" id="KW-0812">Transmembrane</keyword>
<evidence type="ECO:0008006" key="3">
    <source>
        <dbReference type="Google" id="ProtNLM"/>
    </source>
</evidence>
<dbReference type="EMBL" id="CP159534">
    <property type="protein sequence ID" value="XCJ73780.1"/>
    <property type="molecule type" value="Genomic_DNA"/>
</dbReference>
<accession>A0AAU8IZ67</accession>
<proteinExistence type="predicted"/>
<evidence type="ECO:0000313" key="2">
    <source>
        <dbReference type="EMBL" id="XCJ73780.1"/>
    </source>
</evidence>
<feature type="transmembrane region" description="Helical" evidence="1">
    <location>
        <begin position="95"/>
        <end position="114"/>
    </location>
</feature>
<protein>
    <recommendedName>
        <fullName evidence="3">DUF1648 domain-containing protein</fullName>
    </recommendedName>
</protein>
<organism evidence="2">
    <name type="scientific">Streptomyces tabacisoli</name>
    <dbReference type="NCBI Taxonomy" id="3156398"/>
    <lineage>
        <taxon>Bacteria</taxon>
        <taxon>Bacillati</taxon>
        <taxon>Actinomycetota</taxon>
        <taxon>Actinomycetes</taxon>
        <taxon>Kitasatosporales</taxon>
        <taxon>Streptomycetaceae</taxon>
        <taxon>Streptomyces</taxon>
    </lineage>
</organism>
<dbReference type="RefSeq" id="WP_353945231.1">
    <property type="nucleotide sequence ID" value="NZ_CP159534.1"/>
</dbReference>
<dbReference type="KEGG" id="stac:ABII15_29165"/>
<sequence length="167" mass="17405">MTATGDTERDNVGWPLGQIALGAAPWVVATAVPWTVLLVLRDRMPAEVISHTGSNGPDGFMSGPAFVAAVSLFFLLQGAVFAWGLIKGAQTDGQYLLTAAMCWGLAAGEAYALAADLSGSAKGRDLDRTQLLEAYDVDWALHLPVTAVLAVVAGGVGVLLARKAVRR</sequence>
<dbReference type="AlphaFoldDB" id="A0AAU8IZ67"/>
<feature type="transmembrane region" description="Helical" evidence="1">
    <location>
        <begin position="19"/>
        <end position="40"/>
    </location>
</feature>
<reference evidence="2" key="1">
    <citation type="submission" date="2024-06" db="EMBL/GenBank/DDBJ databases">
        <title>Streptomyces sp. strain HUAS MG91 genome sequences.</title>
        <authorList>
            <person name="Mo P."/>
        </authorList>
    </citation>
    <scope>NUCLEOTIDE SEQUENCE</scope>
    <source>
        <strain evidence="2">HUAS MG91</strain>
    </source>
</reference>
<keyword evidence="1" id="KW-0472">Membrane</keyword>